<dbReference type="Proteomes" id="UP000294682">
    <property type="component" value="Unassembled WGS sequence"/>
</dbReference>
<evidence type="ECO:0000313" key="1">
    <source>
        <dbReference type="EMBL" id="TCL43813.1"/>
    </source>
</evidence>
<dbReference type="SUPFAM" id="SSF52540">
    <property type="entry name" value="P-loop containing nucleoside triphosphate hydrolases"/>
    <property type="match status" value="1"/>
</dbReference>
<proteinExistence type="predicted"/>
<evidence type="ECO:0000313" key="2">
    <source>
        <dbReference type="Proteomes" id="UP000294682"/>
    </source>
</evidence>
<dbReference type="RefSeq" id="WP_165873132.1">
    <property type="nucleotide sequence ID" value="NZ_SLUK01000004.1"/>
</dbReference>
<keyword evidence="2" id="KW-1185">Reference proteome</keyword>
<dbReference type="AlphaFoldDB" id="A0A9X8Y8F6"/>
<protein>
    <recommendedName>
        <fullName evidence="3">CobQ/CobB/MinD/ParA nucleotide binding domain-containing protein</fullName>
    </recommendedName>
</protein>
<reference evidence="1 2" key="1">
    <citation type="submission" date="2019-03" db="EMBL/GenBank/DDBJ databases">
        <title>Genomic Encyclopedia of Type Strains, Phase IV (KMG-IV): sequencing the most valuable type-strain genomes for metagenomic binning, comparative biology and taxonomic classification.</title>
        <authorList>
            <person name="Goeker M."/>
        </authorList>
    </citation>
    <scope>NUCLEOTIDE SEQUENCE [LARGE SCALE GENOMIC DNA]</scope>
    <source>
        <strain evidence="1 2">DSM 100433</strain>
    </source>
</reference>
<organism evidence="1 2">
    <name type="scientific">Harryflintia acetispora</name>
    <dbReference type="NCBI Taxonomy" id="1849041"/>
    <lineage>
        <taxon>Bacteria</taxon>
        <taxon>Bacillati</taxon>
        <taxon>Bacillota</taxon>
        <taxon>Clostridia</taxon>
        <taxon>Eubacteriales</taxon>
        <taxon>Oscillospiraceae</taxon>
        <taxon>Harryflintia</taxon>
    </lineage>
</organism>
<sequence length="243" mass="25826">MARHITVVLGGYGCGKTEFSLNLALRCAGGGKRVALVDLDIVNPFFRSGFHPGLLRRAGVRLIVSPYTLWASDLPVVSPEVQAVFDGDFDEVIFDAGGDPVGATALGRYHLQFAGVEELEVLLLVNARRPMCESGEEVAELLGKLQSASRLCVTGLVNNTNLALETTPELLQEGDALLREVSARTGIPVRYHGILVQLCEACADMALAGEALPITPYTRLGWLDWPPANGEAEGGGALCSPAL</sequence>
<dbReference type="EMBL" id="SLUK01000004">
    <property type="protein sequence ID" value="TCL43813.1"/>
    <property type="molecule type" value="Genomic_DNA"/>
</dbReference>
<dbReference type="Gene3D" id="3.40.50.300">
    <property type="entry name" value="P-loop containing nucleotide triphosphate hydrolases"/>
    <property type="match status" value="1"/>
</dbReference>
<accession>A0A9X8Y8F6</accession>
<name>A0A9X8Y8F6_9FIRM</name>
<evidence type="ECO:0008006" key="3">
    <source>
        <dbReference type="Google" id="ProtNLM"/>
    </source>
</evidence>
<dbReference type="InterPro" id="IPR027417">
    <property type="entry name" value="P-loop_NTPase"/>
</dbReference>
<gene>
    <name evidence="1" type="ORF">EDD78_104152</name>
</gene>
<comment type="caution">
    <text evidence="1">The sequence shown here is derived from an EMBL/GenBank/DDBJ whole genome shotgun (WGS) entry which is preliminary data.</text>
</comment>